<dbReference type="Gramene" id="ORUFI01G47270.1">
    <property type="protein sequence ID" value="ORUFI01G47270.1"/>
    <property type="gene ID" value="ORUFI01G47270"/>
</dbReference>
<reference evidence="1" key="2">
    <citation type="submission" date="2015-06" db="UniProtKB">
        <authorList>
            <consortium name="EnsemblPlants"/>
        </authorList>
    </citation>
    <scope>IDENTIFICATION</scope>
</reference>
<reference evidence="2" key="1">
    <citation type="submission" date="2013-06" db="EMBL/GenBank/DDBJ databases">
        <authorList>
            <person name="Zhao Q."/>
        </authorList>
    </citation>
    <scope>NUCLEOTIDE SEQUENCE</scope>
    <source>
        <strain evidence="2">cv. W1943</strain>
    </source>
</reference>
<evidence type="ECO:0000313" key="2">
    <source>
        <dbReference type="Proteomes" id="UP000008022"/>
    </source>
</evidence>
<dbReference type="EnsemblPlants" id="ORUFI01G47270.1">
    <property type="protein sequence ID" value="ORUFI01G47270.1"/>
    <property type="gene ID" value="ORUFI01G47270"/>
</dbReference>
<dbReference type="HOGENOM" id="CLU_2088654_0_0_1"/>
<organism evidence="1 2">
    <name type="scientific">Oryza rufipogon</name>
    <name type="common">Brownbeard rice</name>
    <name type="synonym">Asian wild rice</name>
    <dbReference type="NCBI Taxonomy" id="4529"/>
    <lineage>
        <taxon>Eukaryota</taxon>
        <taxon>Viridiplantae</taxon>
        <taxon>Streptophyta</taxon>
        <taxon>Embryophyta</taxon>
        <taxon>Tracheophyta</taxon>
        <taxon>Spermatophyta</taxon>
        <taxon>Magnoliopsida</taxon>
        <taxon>Liliopsida</taxon>
        <taxon>Poales</taxon>
        <taxon>Poaceae</taxon>
        <taxon>BOP clade</taxon>
        <taxon>Oryzoideae</taxon>
        <taxon>Oryzeae</taxon>
        <taxon>Oryzinae</taxon>
        <taxon>Oryza</taxon>
    </lineage>
</organism>
<keyword evidence="2" id="KW-1185">Reference proteome</keyword>
<protein>
    <submittedName>
        <fullName evidence="1">Uncharacterized protein</fullName>
    </submittedName>
</protein>
<accession>A0A0E0N7L2</accession>
<proteinExistence type="predicted"/>
<name>A0A0E0N7L2_ORYRU</name>
<evidence type="ECO:0000313" key="1">
    <source>
        <dbReference type="EnsemblPlants" id="ORUFI01G47270.1"/>
    </source>
</evidence>
<dbReference type="AlphaFoldDB" id="A0A0E0N7L2"/>
<dbReference type="Proteomes" id="UP000008022">
    <property type="component" value="Unassembled WGS sequence"/>
</dbReference>
<sequence>MTILFSAISIGAACRDAPTAQDDGRRARESQPAAAVVVVRDLLLGAPRPDATVRQLSPTKLPPPLFATEAAAACARGGLQLGSSIAIVQLRTGKKAVSVQRQAAICKGSSHGSDVRKVK</sequence>